<dbReference type="Proteomes" id="UP001383192">
    <property type="component" value="Unassembled WGS sequence"/>
</dbReference>
<protein>
    <recommendedName>
        <fullName evidence="7">Peroxidase</fullName>
        <ecNumber evidence="7">1.11.1.-</ecNumber>
    </recommendedName>
</protein>
<feature type="chain" id="PRO_5043111201" description="Peroxidase" evidence="7">
    <location>
        <begin position="19"/>
        <end position="505"/>
    </location>
</feature>
<dbReference type="PROSITE" id="PS50873">
    <property type="entry name" value="PEROXIDASE_4"/>
    <property type="match status" value="1"/>
</dbReference>
<organism evidence="9 10">
    <name type="scientific">Paramarasmius palmivorus</name>
    <dbReference type="NCBI Taxonomy" id="297713"/>
    <lineage>
        <taxon>Eukaryota</taxon>
        <taxon>Fungi</taxon>
        <taxon>Dikarya</taxon>
        <taxon>Basidiomycota</taxon>
        <taxon>Agaricomycotina</taxon>
        <taxon>Agaricomycetes</taxon>
        <taxon>Agaricomycetidae</taxon>
        <taxon>Agaricales</taxon>
        <taxon>Marasmiineae</taxon>
        <taxon>Marasmiaceae</taxon>
        <taxon>Paramarasmius</taxon>
    </lineage>
</organism>
<dbReference type="Gene3D" id="1.10.520.10">
    <property type="match status" value="1"/>
</dbReference>
<evidence type="ECO:0000313" key="10">
    <source>
        <dbReference type="Proteomes" id="UP001383192"/>
    </source>
</evidence>
<feature type="domain" description="Plant heme peroxidase family profile" evidence="8">
    <location>
        <begin position="65"/>
        <end position="310"/>
    </location>
</feature>
<keyword evidence="10" id="KW-1185">Reference proteome</keyword>
<feature type="signal peptide" evidence="7">
    <location>
        <begin position="1"/>
        <end position="18"/>
    </location>
</feature>
<dbReference type="Gene3D" id="1.10.420.10">
    <property type="entry name" value="Peroxidase, domain 2"/>
    <property type="match status" value="1"/>
</dbReference>
<evidence type="ECO:0000313" key="9">
    <source>
        <dbReference type="EMBL" id="KAK7027986.1"/>
    </source>
</evidence>
<comment type="caution">
    <text evidence="9">The sequence shown here is derived from an EMBL/GenBank/DDBJ whole genome shotgun (WGS) entry which is preliminary data.</text>
</comment>
<keyword evidence="4 7" id="KW-0560">Oxidoreductase</keyword>
<dbReference type="GO" id="GO:0004601">
    <property type="term" value="F:peroxidase activity"/>
    <property type="evidence" value="ECO:0007669"/>
    <property type="project" value="UniProtKB-KW"/>
</dbReference>
<evidence type="ECO:0000256" key="1">
    <source>
        <dbReference type="ARBA" id="ARBA00022559"/>
    </source>
</evidence>
<gene>
    <name evidence="9" type="ORF">VNI00_015072</name>
</gene>
<evidence type="ECO:0000256" key="4">
    <source>
        <dbReference type="ARBA" id="ARBA00023002"/>
    </source>
</evidence>
<evidence type="ECO:0000256" key="3">
    <source>
        <dbReference type="ARBA" id="ARBA00022723"/>
    </source>
</evidence>
<evidence type="ECO:0000256" key="2">
    <source>
        <dbReference type="ARBA" id="ARBA00022617"/>
    </source>
</evidence>
<proteinExistence type="inferred from homology"/>
<keyword evidence="3" id="KW-0479">Metal-binding</keyword>
<dbReference type="GO" id="GO:0000302">
    <property type="term" value="P:response to reactive oxygen species"/>
    <property type="evidence" value="ECO:0007669"/>
    <property type="project" value="TreeGrafter"/>
</dbReference>
<dbReference type="EMBL" id="JAYKXP010000092">
    <property type="protein sequence ID" value="KAK7027986.1"/>
    <property type="molecule type" value="Genomic_DNA"/>
</dbReference>
<dbReference type="InterPro" id="IPR002016">
    <property type="entry name" value="Haem_peroxidase"/>
</dbReference>
<comment type="similarity">
    <text evidence="6">Belongs to the peroxidase family.</text>
</comment>
<dbReference type="PANTHER" id="PTHR31356">
    <property type="entry name" value="THYLAKOID LUMENAL 29 KDA PROTEIN, CHLOROPLASTIC-RELATED"/>
    <property type="match status" value="1"/>
</dbReference>
<evidence type="ECO:0000256" key="6">
    <source>
        <dbReference type="RuleBase" id="RU004241"/>
    </source>
</evidence>
<dbReference type="EC" id="1.11.1.-" evidence="7"/>
<evidence type="ECO:0000259" key="8">
    <source>
        <dbReference type="PROSITE" id="PS50873"/>
    </source>
</evidence>
<dbReference type="AlphaFoldDB" id="A0AAW0BNY2"/>
<dbReference type="PANTHER" id="PTHR31356:SF53">
    <property type="entry name" value="HEME PEROXIDASE"/>
    <property type="match status" value="1"/>
</dbReference>
<dbReference type="GO" id="GO:0020037">
    <property type="term" value="F:heme binding"/>
    <property type="evidence" value="ECO:0007669"/>
    <property type="project" value="UniProtKB-UniRule"/>
</dbReference>
<dbReference type="SUPFAM" id="SSF48113">
    <property type="entry name" value="Heme-dependent peroxidases"/>
    <property type="match status" value="1"/>
</dbReference>
<keyword evidence="5" id="KW-0408">Iron</keyword>
<keyword evidence="2" id="KW-0349">Heme</keyword>
<dbReference type="GO" id="GO:0034599">
    <property type="term" value="P:cellular response to oxidative stress"/>
    <property type="evidence" value="ECO:0007669"/>
    <property type="project" value="InterPro"/>
</dbReference>
<accession>A0AAW0BNY2</accession>
<dbReference type="GO" id="GO:0042744">
    <property type="term" value="P:hydrogen peroxide catabolic process"/>
    <property type="evidence" value="ECO:0007669"/>
    <property type="project" value="TreeGrafter"/>
</dbReference>
<evidence type="ECO:0000256" key="7">
    <source>
        <dbReference type="RuleBase" id="RU363051"/>
    </source>
</evidence>
<reference evidence="9 10" key="1">
    <citation type="submission" date="2024-01" db="EMBL/GenBank/DDBJ databases">
        <title>A draft genome for a cacao thread blight-causing isolate of Paramarasmius palmivorus.</title>
        <authorList>
            <person name="Baruah I.K."/>
            <person name="Bukari Y."/>
            <person name="Amoako-Attah I."/>
            <person name="Meinhardt L.W."/>
            <person name="Bailey B.A."/>
            <person name="Cohen S.P."/>
        </authorList>
    </citation>
    <scope>NUCLEOTIDE SEQUENCE [LARGE SCALE GENOMIC DNA]</scope>
    <source>
        <strain evidence="9 10">GH-12</strain>
    </source>
</reference>
<dbReference type="GO" id="GO:0046872">
    <property type="term" value="F:metal ion binding"/>
    <property type="evidence" value="ECO:0007669"/>
    <property type="project" value="UniProtKB-UniRule"/>
</dbReference>
<keyword evidence="1 7" id="KW-0575">Peroxidase</keyword>
<dbReference type="InterPro" id="IPR044831">
    <property type="entry name" value="Ccp1-like"/>
</dbReference>
<dbReference type="Pfam" id="PF00141">
    <property type="entry name" value="peroxidase"/>
    <property type="match status" value="1"/>
</dbReference>
<name>A0AAW0BNY2_9AGAR</name>
<sequence>MKISYSLLFLSYILRVNGYTWPSPAIDELEDIMFLQSGYFRRGFHDAVLGCTFSPSGSRFRQASAEWLRTAFHDAITHDSSTGTGGLDASLRYELDRPENVGSDALNSTFGFMSGYQTLRSSMADLLALGVYTAEEGCKGPGESSVPEPSTSLEETKRRFEKAGFGVGDMITMVACGHTIGGVHGKDFPEITGNDSTENFPRFDGTTAKFDNAVATEYISGNTTNVLIVGPDATNSDRRIFSADSNVTMKSLTDPDTFKTACANILQRMIDTVPSSVTLTDPIEPIDVKPTNLKLYMTNDGTMKFEGQIRIRWTERSGDPPPVVRVRYAGGIIEAQKATFQGGVGLGFDNWFQFYEFQHAFQPNSSFSSFTVEFNDEVHTNGGGGFPIQTDILAQYLDSCLVSAPNVPSSNLTLVAAIRQGRAQLSTYLEVAVKKFQMGIMGAAVIEKQTVVMQSTGRRVGGYEMFSASMILPQQSAFTTYDVVNGDARVEFQKTASVPPSCVVV</sequence>
<dbReference type="InterPro" id="IPR010255">
    <property type="entry name" value="Haem_peroxidase_sf"/>
</dbReference>
<evidence type="ECO:0000256" key="5">
    <source>
        <dbReference type="ARBA" id="ARBA00023004"/>
    </source>
</evidence>
<keyword evidence="7" id="KW-0732">Signal</keyword>